<name>A0A6J5LVT1_9CAUD</name>
<evidence type="ECO:0000313" key="1">
    <source>
        <dbReference type="EMBL" id="CAB4135839.1"/>
    </source>
</evidence>
<dbReference type="InterPro" id="IPR007499">
    <property type="entry name" value="ERF_bacteria_virus"/>
</dbReference>
<protein>
    <submittedName>
        <fullName evidence="1">Essential recombination function protein</fullName>
    </submittedName>
</protein>
<gene>
    <name evidence="1" type="ORF">UFOVP286_83</name>
</gene>
<accession>A0A6J5LVT1</accession>
<dbReference type="EMBL" id="LR796304">
    <property type="protein sequence ID" value="CAB4135839.1"/>
    <property type="molecule type" value="Genomic_DNA"/>
</dbReference>
<proteinExistence type="predicted"/>
<sequence>MENELKSNFAKSFIKAQAEMVNASKDSTNPHFKSKYADLTSVRDACVPFLNKHGIAVLQPIIQLEGKQYIKTMLLHETGEFMECLTEIMHAQNTAQAHGSGITYARRYGLQSLVCIGAEDDDGQKASEKASENTKQELRNDEDVRTGAENWFKKFKEDAENCESLNELDELYKKNETALKKLSKKYPDLYNRTIMCKIDLEAEYALNQME</sequence>
<reference evidence="1" key="1">
    <citation type="submission" date="2020-04" db="EMBL/GenBank/DDBJ databases">
        <authorList>
            <person name="Chiriac C."/>
            <person name="Salcher M."/>
            <person name="Ghai R."/>
            <person name="Kavagutti S V."/>
        </authorList>
    </citation>
    <scope>NUCLEOTIDE SEQUENCE</scope>
</reference>
<organism evidence="1">
    <name type="scientific">uncultured Caudovirales phage</name>
    <dbReference type="NCBI Taxonomy" id="2100421"/>
    <lineage>
        <taxon>Viruses</taxon>
        <taxon>Duplodnaviria</taxon>
        <taxon>Heunggongvirae</taxon>
        <taxon>Uroviricota</taxon>
        <taxon>Caudoviricetes</taxon>
        <taxon>Peduoviridae</taxon>
        <taxon>Maltschvirus</taxon>
        <taxon>Maltschvirus maltsch</taxon>
    </lineage>
</organism>
<dbReference type="Pfam" id="PF04404">
    <property type="entry name" value="ERF"/>
    <property type="match status" value="1"/>
</dbReference>